<accession>A0ABS8UM10</accession>
<organism evidence="1 2">
    <name type="scientific">Datura stramonium</name>
    <name type="common">Jimsonweed</name>
    <name type="synonym">Common thornapple</name>
    <dbReference type="NCBI Taxonomy" id="4076"/>
    <lineage>
        <taxon>Eukaryota</taxon>
        <taxon>Viridiplantae</taxon>
        <taxon>Streptophyta</taxon>
        <taxon>Embryophyta</taxon>
        <taxon>Tracheophyta</taxon>
        <taxon>Spermatophyta</taxon>
        <taxon>Magnoliopsida</taxon>
        <taxon>eudicotyledons</taxon>
        <taxon>Gunneridae</taxon>
        <taxon>Pentapetalae</taxon>
        <taxon>asterids</taxon>
        <taxon>lamiids</taxon>
        <taxon>Solanales</taxon>
        <taxon>Solanaceae</taxon>
        <taxon>Solanoideae</taxon>
        <taxon>Datureae</taxon>
        <taxon>Datura</taxon>
    </lineage>
</organism>
<keyword evidence="2" id="KW-1185">Reference proteome</keyword>
<gene>
    <name evidence="1" type="ORF">HAX54_018167</name>
</gene>
<comment type="caution">
    <text evidence="1">The sequence shown here is derived from an EMBL/GenBank/DDBJ whole genome shotgun (WGS) entry which is preliminary data.</text>
</comment>
<name>A0ABS8UM10_DATST</name>
<dbReference type="EMBL" id="JACEIK010002231">
    <property type="protein sequence ID" value="MCD9559844.1"/>
    <property type="molecule type" value="Genomic_DNA"/>
</dbReference>
<evidence type="ECO:0000313" key="2">
    <source>
        <dbReference type="Proteomes" id="UP000823775"/>
    </source>
</evidence>
<protein>
    <submittedName>
        <fullName evidence="1">Uncharacterized protein</fullName>
    </submittedName>
</protein>
<proteinExistence type="predicted"/>
<sequence>MHRGPHYAYLAMHRISQGTGKAMCHDPHRLLLAAYHESLYSDLLAHCTPQYRDQTTPYSTLLLPLVLDHFLMHWTLSECLLIKGCPVASRCYYNALVLLRVWFDVPSSMLPTEDGGTASLLYHIL</sequence>
<reference evidence="1 2" key="1">
    <citation type="journal article" date="2021" name="BMC Genomics">
        <title>Datura genome reveals duplications of psychoactive alkaloid biosynthetic genes and high mutation rate following tissue culture.</title>
        <authorList>
            <person name="Rajewski A."/>
            <person name="Carter-House D."/>
            <person name="Stajich J."/>
            <person name="Litt A."/>
        </authorList>
    </citation>
    <scope>NUCLEOTIDE SEQUENCE [LARGE SCALE GENOMIC DNA]</scope>
    <source>
        <strain evidence="1">AR-01</strain>
    </source>
</reference>
<evidence type="ECO:0000313" key="1">
    <source>
        <dbReference type="EMBL" id="MCD9559844.1"/>
    </source>
</evidence>
<dbReference type="Proteomes" id="UP000823775">
    <property type="component" value="Unassembled WGS sequence"/>
</dbReference>